<feature type="non-terminal residue" evidence="26">
    <location>
        <position position="1"/>
    </location>
</feature>
<dbReference type="Gene3D" id="2.60.120.290">
    <property type="entry name" value="Spermadhesin, CUB domain"/>
    <property type="match status" value="5"/>
</dbReference>
<dbReference type="PROSITE" id="PS01186">
    <property type="entry name" value="EGF_2"/>
    <property type="match status" value="2"/>
</dbReference>
<dbReference type="GO" id="GO:0005509">
    <property type="term" value="F:calcium ion binding"/>
    <property type="evidence" value="ECO:0007669"/>
    <property type="project" value="InterPro"/>
</dbReference>
<keyword evidence="12 18" id="KW-0482">Metalloprotease</keyword>
<name>A0A8J4WUZ9_CLAMG</name>
<comment type="cofactor">
    <cofactor evidence="18 19">
        <name>Zn(2+)</name>
        <dbReference type="ChEBI" id="CHEBI:29105"/>
    </cofactor>
    <text evidence="18 19">Binds 1 zinc ion per subunit.</text>
</comment>
<comment type="caution">
    <text evidence="16">Lacks conserved residue(s) required for the propagation of feature annotation.</text>
</comment>
<dbReference type="PROSITE" id="PS51864">
    <property type="entry name" value="ASTACIN"/>
    <property type="match status" value="1"/>
</dbReference>
<dbReference type="Gene3D" id="2.10.25.10">
    <property type="entry name" value="Laminin"/>
    <property type="match status" value="2"/>
</dbReference>
<dbReference type="FunFam" id="2.10.25.10:FF:000240">
    <property type="entry name" value="Vitamin K-dependent protein S"/>
    <property type="match status" value="1"/>
</dbReference>
<dbReference type="Gene3D" id="3.40.390.10">
    <property type="entry name" value="Collagenase (Catalytic Domain)"/>
    <property type="match status" value="1"/>
</dbReference>
<organism evidence="26 27">
    <name type="scientific">Clarias magur</name>
    <name type="common">Asian catfish</name>
    <name type="synonym">Macropteronotus magur</name>
    <dbReference type="NCBI Taxonomy" id="1594786"/>
    <lineage>
        <taxon>Eukaryota</taxon>
        <taxon>Metazoa</taxon>
        <taxon>Chordata</taxon>
        <taxon>Craniata</taxon>
        <taxon>Vertebrata</taxon>
        <taxon>Euteleostomi</taxon>
        <taxon>Actinopterygii</taxon>
        <taxon>Neopterygii</taxon>
        <taxon>Teleostei</taxon>
        <taxon>Ostariophysi</taxon>
        <taxon>Siluriformes</taxon>
        <taxon>Clariidae</taxon>
        <taxon>Clarias</taxon>
    </lineage>
</organism>
<dbReference type="GO" id="GO:0004222">
    <property type="term" value="F:metalloendopeptidase activity"/>
    <property type="evidence" value="ECO:0007669"/>
    <property type="project" value="UniProtKB-UniRule"/>
</dbReference>
<dbReference type="PROSITE" id="PS01187">
    <property type="entry name" value="EGF_CA"/>
    <property type="match status" value="2"/>
</dbReference>
<reference evidence="26" key="1">
    <citation type="submission" date="2020-07" db="EMBL/GenBank/DDBJ databases">
        <title>Clarias magur genome sequencing, assembly and annotation.</title>
        <authorList>
            <person name="Kushwaha B."/>
            <person name="Kumar R."/>
            <person name="Das P."/>
            <person name="Joshi C.G."/>
            <person name="Kumar D."/>
            <person name="Nagpure N.S."/>
            <person name="Pandey M."/>
            <person name="Agarwal S."/>
            <person name="Srivastava S."/>
            <person name="Singh M."/>
            <person name="Sahoo L."/>
            <person name="Jayasankar P."/>
            <person name="Meher P.K."/>
            <person name="Koringa P.G."/>
            <person name="Iquebal M.A."/>
            <person name="Das S.P."/>
            <person name="Bit A."/>
            <person name="Patnaik S."/>
            <person name="Patel N."/>
            <person name="Shah T.M."/>
            <person name="Hinsu A."/>
            <person name="Jena J.K."/>
        </authorList>
    </citation>
    <scope>NUCLEOTIDE SEQUENCE</scope>
    <source>
        <strain evidence="26">CIFAMagur01</strain>
        <tissue evidence="26">Testis</tissue>
    </source>
</reference>
<evidence type="ECO:0000256" key="9">
    <source>
        <dbReference type="ARBA" id="ARBA00022801"/>
    </source>
</evidence>
<dbReference type="SMART" id="SM00042">
    <property type="entry name" value="CUB"/>
    <property type="match status" value="5"/>
</dbReference>
<evidence type="ECO:0000256" key="1">
    <source>
        <dbReference type="ARBA" id="ARBA00004613"/>
    </source>
</evidence>
<proteinExistence type="predicted"/>
<dbReference type="CDD" id="cd00041">
    <property type="entry name" value="CUB"/>
    <property type="match status" value="5"/>
</dbReference>
<dbReference type="InterPro" id="IPR018097">
    <property type="entry name" value="EGF_Ca-bd_CS"/>
</dbReference>
<evidence type="ECO:0000259" key="23">
    <source>
        <dbReference type="PROSITE" id="PS50026"/>
    </source>
</evidence>
<evidence type="ECO:0000256" key="6">
    <source>
        <dbReference type="ARBA" id="ARBA00022723"/>
    </source>
</evidence>
<keyword evidence="2" id="KW-0217">Developmental protein</keyword>
<keyword evidence="8" id="KW-0677">Repeat</keyword>
<feature type="active site" evidence="18">
    <location>
        <position position="596"/>
    </location>
</feature>
<feature type="domain" description="CUB" evidence="22">
    <location>
        <begin position="973"/>
        <end position="1081"/>
    </location>
</feature>
<keyword evidence="7" id="KW-0732">Signal</keyword>
<dbReference type="SMART" id="SM00181">
    <property type="entry name" value="EGF"/>
    <property type="match status" value="2"/>
</dbReference>
<feature type="domain" description="Peptidase M12A" evidence="25">
    <location>
        <begin position="503"/>
        <end position="702"/>
    </location>
</feature>
<dbReference type="InterPro" id="IPR000742">
    <property type="entry name" value="EGF"/>
</dbReference>
<dbReference type="FunFam" id="2.60.120.290:FF:000004">
    <property type="entry name" value="Metalloendopeptidase"/>
    <property type="match status" value="1"/>
</dbReference>
<dbReference type="InterPro" id="IPR006026">
    <property type="entry name" value="Peptidase_Metallo"/>
</dbReference>
<dbReference type="FunFam" id="2.60.120.290:FF:000009">
    <property type="entry name" value="Metalloendopeptidase"/>
    <property type="match status" value="1"/>
</dbReference>
<evidence type="ECO:0000256" key="17">
    <source>
        <dbReference type="PROSITE-ProRule" id="PRU01094"/>
    </source>
</evidence>
<evidence type="ECO:0000259" key="24">
    <source>
        <dbReference type="PROSITE" id="PS51758"/>
    </source>
</evidence>
<dbReference type="InterPro" id="IPR033122">
    <property type="entry name" value="LETM1-like_RBD"/>
</dbReference>
<evidence type="ECO:0000256" key="3">
    <source>
        <dbReference type="ARBA" id="ARBA00022525"/>
    </source>
</evidence>
<keyword evidence="4 16" id="KW-0245">EGF-like domain</keyword>
<keyword evidence="9 18" id="KW-0378">Hydrolase</keyword>
<dbReference type="GO" id="GO:0008270">
    <property type="term" value="F:zinc ion binding"/>
    <property type="evidence" value="ECO:0007669"/>
    <property type="project" value="UniProtKB-UniRule"/>
</dbReference>
<dbReference type="PRINTS" id="PR00480">
    <property type="entry name" value="ASTACIN"/>
</dbReference>
<feature type="domain" description="CUB" evidence="22">
    <location>
        <begin position="1125"/>
        <end position="1237"/>
    </location>
</feature>
<keyword evidence="17" id="KW-0496">Mitochondrion</keyword>
<dbReference type="FunFam" id="3.40.390.10:FF:000004">
    <property type="entry name" value="Metalloendopeptidase"/>
    <property type="match status" value="1"/>
</dbReference>
<keyword evidence="15" id="KW-0325">Glycoprotein</keyword>
<dbReference type="InterPro" id="IPR000152">
    <property type="entry name" value="EGF-type_Asp/Asn_hydroxyl_site"/>
</dbReference>
<dbReference type="CDD" id="cd04281">
    <property type="entry name" value="ZnMc_BMP1_TLD"/>
    <property type="match status" value="1"/>
</dbReference>
<dbReference type="InterPro" id="IPR001881">
    <property type="entry name" value="EGF-like_Ca-bd_dom"/>
</dbReference>
<dbReference type="InterPro" id="IPR035914">
    <property type="entry name" value="Sperma_CUB_dom_sf"/>
</dbReference>
<feature type="domain" description="CUB" evidence="22">
    <location>
        <begin position="817"/>
        <end position="929"/>
    </location>
</feature>
<dbReference type="PANTHER" id="PTHR24255">
    <property type="entry name" value="COMPLEMENT COMPONENT 1, S SUBCOMPONENT-RELATED"/>
    <property type="match status" value="1"/>
</dbReference>
<keyword evidence="5 18" id="KW-0645">Protease</keyword>
<evidence type="ECO:0000256" key="12">
    <source>
        <dbReference type="ARBA" id="ARBA00023049"/>
    </source>
</evidence>
<evidence type="ECO:0000256" key="4">
    <source>
        <dbReference type="ARBA" id="ARBA00022536"/>
    </source>
</evidence>
<keyword evidence="10 18" id="KW-0862">Zinc</keyword>
<keyword evidence="14 18" id="KW-1015">Disulfide bond</keyword>
<feature type="binding site" evidence="18">
    <location>
        <position position="605"/>
    </location>
    <ligand>
        <name>Zn(2+)</name>
        <dbReference type="ChEBI" id="CHEBI:29105"/>
        <note>catalytic</note>
    </ligand>
</feature>
<keyword evidence="11" id="KW-0106">Calcium</keyword>
<dbReference type="FunFam" id="2.10.25.10:FF:000022">
    <property type="entry name" value="Metalloendopeptidase"/>
    <property type="match status" value="1"/>
</dbReference>
<dbReference type="SMART" id="SM00235">
    <property type="entry name" value="ZnMc"/>
    <property type="match status" value="1"/>
</dbReference>
<evidence type="ECO:0000256" key="20">
    <source>
        <dbReference type="SAM" id="MobiDB-lite"/>
    </source>
</evidence>
<dbReference type="InterPro" id="IPR024079">
    <property type="entry name" value="MetalloPept_cat_dom_sf"/>
</dbReference>
<evidence type="ECO:0000256" key="21">
    <source>
        <dbReference type="SAM" id="Phobius"/>
    </source>
</evidence>
<protein>
    <recommendedName>
        <fullName evidence="19">Metalloendopeptidase</fullName>
        <ecNumber evidence="19">3.4.24.-</ecNumber>
    </recommendedName>
</protein>
<feature type="disulfide bond" evidence="18">
    <location>
        <begin position="567"/>
        <end position="568"/>
    </location>
</feature>
<dbReference type="Pfam" id="PF07766">
    <property type="entry name" value="LETM1_RBD"/>
    <property type="match status" value="1"/>
</dbReference>
<dbReference type="InterPro" id="IPR000859">
    <property type="entry name" value="CUB_dom"/>
</dbReference>
<comment type="caution">
    <text evidence="26">The sequence shown here is derived from an EMBL/GenBank/DDBJ whole genome shotgun (WGS) entry which is preliminary data.</text>
</comment>
<keyword evidence="21" id="KW-0472">Membrane</keyword>
<dbReference type="PROSITE" id="PS50026">
    <property type="entry name" value="EGF_3"/>
    <property type="match status" value="2"/>
</dbReference>
<dbReference type="GO" id="GO:0043022">
    <property type="term" value="F:ribosome binding"/>
    <property type="evidence" value="ECO:0007669"/>
    <property type="project" value="InterPro"/>
</dbReference>
<feature type="binding site" evidence="18">
    <location>
        <position position="599"/>
    </location>
    <ligand>
        <name>Zn(2+)</name>
        <dbReference type="ChEBI" id="CHEBI:29105"/>
        <note>catalytic</note>
    </ligand>
</feature>
<dbReference type="PROSITE" id="PS01180">
    <property type="entry name" value="CUB"/>
    <property type="match status" value="5"/>
</dbReference>
<dbReference type="InterPro" id="IPR034036">
    <property type="entry name" value="ZnMP_TLD/BMP1"/>
</dbReference>
<comment type="subcellular location">
    <subcellularLocation>
        <location evidence="1">Secreted</location>
    </subcellularLocation>
</comment>
<feature type="binding site" evidence="18">
    <location>
        <position position="595"/>
    </location>
    <ligand>
        <name>Zn(2+)</name>
        <dbReference type="ChEBI" id="CHEBI:29105"/>
        <note>catalytic</note>
    </ligand>
</feature>
<dbReference type="FunFam" id="2.60.120.290:FF:000013">
    <property type="entry name" value="Membrane frizzled-related protein"/>
    <property type="match status" value="3"/>
</dbReference>
<accession>A0A8J4WUZ9</accession>
<evidence type="ECO:0000256" key="15">
    <source>
        <dbReference type="ARBA" id="ARBA00023180"/>
    </source>
</evidence>
<keyword evidence="21" id="KW-1133">Transmembrane helix</keyword>
<dbReference type="GO" id="GO:0005615">
    <property type="term" value="C:extracellular space"/>
    <property type="evidence" value="ECO:0007669"/>
    <property type="project" value="TreeGrafter"/>
</dbReference>
<evidence type="ECO:0000256" key="18">
    <source>
        <dbReference type="PROSITE-ProRule" id="PRU01211"/>
    </source>
</evidence>
<sequence>MGLQDGVCGETTIIMAVFSSQVLLAVTRSRGSYLLSKRPPCSPLSSSCIRYHIATLELSSHSAPRPLYLHISPTTSPQNFHTPARTLHSSCSWLQEVKNTPSNGEEVKGDVVLAPTKTVARKSLGQRVLDELKHYYHGFRLLGIDTNIAARMVWRLLHGQQLTRRERRRLMRTCADLFRLVPFMVFIIVPFMEFLLPVFLKLFPEMLPSTFETESKKEEKQKKGLAAKLELAKFLQETIAEMARRNKAVRHTGEQPSTKDIVKFSKLFEDELTLEHLERPQLVALCKLLELQPIGTNNLLRFQLMMQLRNIRVDDEMISKEGVSAMTVTELQAACRSRGMRSLGLSTDQLRLQLQQWLDLHLKENVPPSLLLLSRAMYLTDLIPKAPVIPPVPKLEKSPVESEAKSVSSSVEMLIDSAPIIKDKKAEELADKQLAFMGDIALDKDDLLFFRRDRIGKDLPHSTSHSNNTVTANGNRGTDAATNRSRRTSEFWDSVKLSRRKRAATAKIERIWPDGVIPYIISANFSGSQRAIFKQAMRHWERYVCVTFVERTAEDSYIIFTYRPCGCCSYVGRRGDGPQAISIGKNCDKFGIVVHELGHVIGFWHEHTRPDRDTHVSIIRANIQPGQEYNFLKMEPDEVNSLGETYDFESIMHYATNTFSRSSLLDTILPRYVVNGIRPTIGQRTKLSKGDISQARKLYKCPKCGESLQDSSGNFSSPGFPNEYAAYTHCIWSISVTPGEKIILNFTSMELYQSNLCRYDYVEVRDGYWRKSPLIGRFCGDQVPKSLVSTNSRLWIEFHSSSNWVGKGFSAMYEAVCGGEMEADSGQIQSPNYPDDYQPSKVCVWKVTVTEGFQVALCFQAFELERHDRCAYDYVEVRDGSSERDPLLGRFCGSQNPPDFKSSSNHLWIKFVSDGSINKGGFAATFFKEVDECSRPDNGQCVQRCINTLGSYRCACDPGYELATDQHSCEAACGGFLTALNGTVFSPGWPHEYPHNKHCVWQLIAPQHYTITLQFHNFDIEGNDVCKYDYVEVRSDSRLHGRFCGATTPEPITSDSNILYVEFKSDNTVSRRGFTATFFSDVDECSRQNGGCQHECVNTYGSYTCQCHGGFILHTNMHDCKEAGCDHVISSMPVSIMSPNWPDKYPNKKVCTWALTTTPGHRIKLAFNEIDMESHLECSYDHLDVYNGPDDASPRLGSFCGSKKPPPVISSANKMFLQFVSDNSVQKRGFEVSFTTECGGALKAAVEPGDLYSHAQFGDNNYSAAEECEWVISAEKGFGVKLIFIIFDLEDEAECTYDYLELFDGTDTKAPCLGRYCGSGPPDEMYSAGDAIVIKFHTDDTISKKGFHIQYTSTKFQDTLHTSNT</sequence>
<gene>
    <name evidence="26" type="ORF">DAT39_018289</name>
</gene>
<feature type="domain" description="EGF-like" evidence="23">
    <location>
        <begin position="929"/>
        <end position="970"/>
    </location>
</feature>
<feature type="compositionally biased region" description="Polar residues" evidence="20">
    <location>
        <begin position="461"/>
        <end position="483"/>
    </location>
</feature>
<evidence type="ECO:0000256" key="11">
    <source>
        <dbReference type="ARBA" id="ARBA00022837"/>
    </source>
</evidence>
<dbReference type="SMART" id="SM00179">
    <property type="entry name" value="EGF_CA"/>
    <property type="match status" value="2"/>
</dbReference>
<evidence type="ECO:0000259" key="22">
    <source>
        <dbReference type="PROSITE" id="PS01180"/>
    </source>
</evidence>
<dbReference type="PROSITE" id="PS51758">
    <property type="entry name" value="LETM1_RBD"/>
    <property type="match status" value="1"/>
</dbReference>
<evidence type="ECO:0000313" key="26">
    <source>
        <dbReference type="EMBL" id="KAF5892022.1"/>
    </source>
</evidence>
<evidence type="ECO:0000259" key="25">
    <source>
        <dbReference type="PROSITE" id="PS51864"/>
    </source>
</evidence>
<evidence type="ECO:0000256" key="14">
    <source>
        <dbReference type="ARBA" id="ARBA00023157"/>
    </source>
</evidence>
<dbReference type="OrthoDB" id="431034at2759"/>
<feature type="domain" description="CUB" evidence="22">
    <location>
        <begin position="704"/>
        <end position="816"/>
    </location>
</feature>
<evidence type="ECO:0000313" key="27">
    <source>
        <dbReference type="Proteomes" id="UP000727407"/>
    </source>
</evidence>
<evidence type="ECO:0000256" key="19">
    <source>
        <dbReference type="RuleBase" id="RU361183"/>
    </source>
</evidence>
<feature type="disulfide bond" evidence="18">
    <location>
        <begin position="565"/>
        <end position="587"/>
    </location>
</feature>
<feature type="domain" description="CUB" evidence="22">
    <location>
        <begin position="1238"/>
        <end position="1354"/>
    </location>
</feature>
<dbReference type="InterPro" id="IPR001506">
    <property type="entry name" value="Peptidase_M12A"/>
</dbReference>
<feature type="region of interest" description="Disordered" evidence="20">
    <location>
        <begin position="460"/>
        <end position="487"/>
    </location>
</feature>
<keyword evidence="6 18" id="KW-0479">Metal-binding</keyword>
<dbReference type="SUPFAM" id="SSF55486">
    <property type="entry name" value="Metalloproteases ('zincins'), catalytic domain"/>
    <property type="match status" value="1"/>
</dbReference>
<dbReference type="InterPro" id="IPR049883">
    <property type="entry name" value="NOTCH1_EGF-like"/>
</dbReference>
<dbReference type="Pfam" id="PF00431">
    <property type="entry name" value="CUB"/>
    <property type="match status" value="5"/>
</dbReference>
<dbReference type="Proteomes" id="UP000727407">
    <property type="component" value="Unassembled WGS sequence"/>
</dbReference>
<feature type="transmembrane region" description="Helical" evidence="21">
    <location>
        <begin position="177"/>
        <end position="200"/>
    </location>
</feature>
<dbReference type="SUPFAM" id="SSF57196">
    <property type="entry name" value="EGF/Laminin"/>
    <property type="match status" value="2"/>
</dbReference>
<evidence type="ECO:0000256" key="2">
    <source>
        <dbReference type="ARBA" id="ARBA00022473"/>
    </source>
</evidence>
<evidence type="ECO:0000256" key="16">
    <source>
        <dbReference type="PROSITE-ProRule" id="PRU00076"/>
    </source>
</evidence>
<evidence type="ECO:0000256" key="8">
    <source>
        <dbReference type="ARBA" id="ARBA00022737"/>
    </source>
</evidence>
<dbReference type="PROSITE" id="PS00010">
    <property type="entry name" value="ASX_HYDROXYL"/>
    <property type="match status" value="2"/>
</dbReference>
<dbReference type="EC" id="3.4.24.-" evidence="19"/>
<keyword evidence="21" id="KW-0812">Transmembrane</keyword>
<dbReference type="PANTHER" id="PTHR24255:SF31">
    <property type="entry name" value="CUBILIN-LIKE PROTEIN"/>
    <property type="match status" value="1"/>
</dbReference>
<dbReference type="Pfam" id="PF07645">
    <property type="entry name" value="EGF_CA"/>
    <property type="match status" value="2"/>
</dbReference>
<evidence type="ECO:0000256" key="13">
    <source>
        <dbReference type="ARBA" id="ARBA00023145"/>
    </source>
</evidence>
<dbReference type="GO" id="GO:0004252">
    <property type="term" value="F:serine-type endopeptidase activity"/>
    <property type="evidence" value="ECO:0007669"/>
    <property type="project" value="TreeGrafter"/>
</dbReference>
<dbReference type="Pfam" id="PF01400">
    <property type="entry name" value="Astacin"/>
    <property type="match status" value="1"/>
</dbReference>
<dbReference type="EMBL" id="QNUK01000532">
    <property type="protein sequence ID" value="KAF5892022.1"/>
    <property type="molecule type" value="Genomic_DNA"/>
</dbReference>
<evidence type="ECO:0000256" key="10">
    <source>
        <dbReference type="ARBA" id="ARBA00022833"/>
    </source>
</evidence>
<dbReference type="CDD" id="cd00054">
    <property type="entry name" value="EGF_CA"/>
    <property type="match status" value="2"/>
</dbReference>
<evidence type="ECO:0000256" key="5">
    <source>
        <dbReference type="ARBA" id="ARBA00022670"/>
    </source>
</evidence>
<dbReference type="GO" id="GO:0006508">
    <property type="term" value="P:proteolysis"/>
    <property type="evidence" value="ECO:0007669"/>
    <property type="project" value="UniProtKB-KW"/>
</dbReference>
<dbReference type="SUPFAM" id="SSF49854">
    <property type="entry name" value="Spermadhesin, CUB domain"/>
    <property type="match status" value="5"/>
</dbReference>
<feature type="domain" description="EGF-like" evidence="23">
    <location>
        <begin position="1081"/>
        <end position="1121"/>
    </location>
</feature>
<keyword evidence="3" id="KW-0964">Secreted</keyword>
<evidence type="ECO:0000256" key="7">
    <source>
        <dbReference type="ARBA" id="ARBA00022729"/>
    </source>
</evidence>
<keyword evidence="27" id="KW-1185">Reference proteome</keyword>
<feature type="domain" description="Letm1 RBD" evidence="24">
    <location>
        <begin position="223"/>
        <end position="426"/>
    </location>
</feature>
<keyword evidence="13" id="KW-0865">Zymogen</keyword>